<evidence type="ECO:0000256" key="10">
    <source>
        <dbReference type="ARBA" id="ARBA00023180"/>
    </source>
</evidence>
<evidence type="ECO:0000256" key="3">
    <source>
        <dbReference type="ARBA" id="ARBA00022525"/>
    </source>
</evidence>
<keyword evidence="3" id="KW-0964">Secreted</keyword>
<dbReference type="PROSITE" id="PS00682">
    <property type="entry name" value="ZP_1"/>
    <property type="match status" value="1"/>
</dbReference>
<keyword evidence="7 13" id="KW-1133">Transmembrane helix</keyword>
<evidence type="ECO:0000256" key="6">
    <source>
        <dbReference type="ARBA" id="ARBA00022692"/>
    </source>
</evidence>
<evidence type="ECO:0000256" key="9">
    <source>
        <dbReference type="ARBA" id="ARBA00023157"/>
    </source>
</evidence>
<keyword evidence="10" id="KW-0325">Glycoprotein</keyword>
<keyword evidence="4" id="KW-0272">Extracellular matrix</keyword>
<dbReference type="GO" id="GO:0007339">
    <property type="term" value="P:binding of sperm to zona pellucida"/>
    <property type="evidence" value="ECO:0007669"/>
    <property type="project" value="TreeGrafter"/>
</dbReference>
<evidence type="ECO:0000256" key="12">
    <source>
        <dbReference type="ARBA" id="ARBA00024183"/>
    </source>
</evidence>
<dbReference type="GO" id="GO:0035804">
    <property type="term" value="F:structural constituent of egg coat"/>
    <property type="evidence" value="ECO:0007669"/>
    <property type="project" value="TreeGrafter"/>
</dbReference>
<keyword evidence="15" id="KW-1185">Reference proteome</keyword>
<proteinExistence type="predicted"/>
<dbReference type="PANTHER" id="PTHR23343:SF31">
    <property type="entry name" value="ZONA PELLUCIDA SPERM-BINDING PROTEIN 4"/>
    <property type="match status" value="1"/>
</dbReference>
<evidence type="ECO:0000256" key="8">
    <source>
        <dbReference type="ARBA" id="ARBA00023136"/>
    </source>
</evidence>
<evidence type="ECO:0000256" key="4">
    <source>
        <dbReference type="ARBA" id="ARBA00022530"/>
    </source>
</evidence>
<dbReference type="RefSeq" id="XP_032805089.1">
    <property type="nucleotide sequence ID" value="XM_032949198.1"/>
</dbReference>
<dbReference type="InterPro" id="IPR051148">
    <property type="entry name" value="Zona_Pellucida_Domain_gp"/>
</dbReference>
<dbReference type="InterPro" id="IPR055355">
    <property type="entry name" value="ZP-C"/>
</dbReference>
<evidence type="ECO:0000256" key="5">
    <source>
        <dbReference type="ARBA" id="ARBA00022685"/>
    </source>
</evidence>
<keyword evidence="9" id="KW-1015">Disulfide bond</keyword>
<evidence type="ECO:0000313" key="16">
    <source>
        <dbReference type="RefSeq" id="XP_032805086.1"/>
    </source>
</evidence>
<evidence type="ECO:0000313" key="17">
    <source>
        <dbReference type="RefSeq" id="XP_032805087.1"/>
    </source>
</evidence>
<name>A0AAJ7WP99_PETMA</name>
<sequence length="269" mass="29722">MQLAVPTPTPPLPAQERGDLGVEMRLATDESYSAYYSVFPVIKVLRDPIFLEVRLLDHADPRLVLLLPTCWATPGPDRAGPILWPILQDGCPFDGDNYKTVVLGVEETPEVPLPGLYKRFEVKTFVFVVGASPNAIYDRVFFHCSAVVCRDGDANCIPPTCVARRQRRVSDPRPRDWDADLPRGLASVGPLRLLEVPRELPMQSREARAASLWSDSLPPLVPTVLSALALGTALFCGIAFSVSACRHRLRRPESRGRRSDGSAVDHFTL</sequence>
<protein>
    <submittedName>
        <fullName evidence="16 17">Zona pellucida sperm-binding protein 4-like</fullName>
    </submittedName>
</protein>
<reference evidence="16 17" key="1">
    <citation type="submission" date="2025-04" db="UniProtKB">
        <authorList>
            <consortium name="RefSeq"/>
        </authorList>
    </citation>
    <scope>IDENTIFICATION</scope>
    <source>
        <tissue evidence="16 17">Sperm</tissue>
    </source>
</reference>
<evidence type="ECO:0000256" key="11">
    <source>
        <dbReference type="ARBA" id="ARBA00023279"/>
    </source>
</evidence>
<dbReference type="AlphaFoldDB" id="A0AAJ7WP99"/>
<dbReference type="PROSITE" id="PS51034">
    <property type="entry name" value="ZP_2"/>
    <property type="match status" value="1"/>
</dbReference>
<evidence type="ECO:0000256" key="1">
    <source>
        <dbReference type="ARBA" id="ARBA00004251"/>
    </source>
</evidence>
<dbReference type="PANTHER" id="PTHR23343">
    <property type="entry name" value="ZONA PELLUCIDA SPERM-BINDING PROTEIN"/>
    <property type="match status" value="1"/>
</dbReference>
<dbReference type="KEGG" id="pmrn:116940005"/>
<organism evidence="15 16">
    <name type="scientific">Petromyzon marinus</name>
    <name type="common">Sea lamprey</name>
    <dbReference type="NCBI Taxonomy" id="7757"/>
    <lineage>
        <taxon>Eukaryota</taxon>
        <taxon>Metazoa</taxon>
        <taxon>Chordata</taxon>
        <taxon>Craniata</taxon>
        <taxon>Vertebrata</taxon>
        <taxon>Cyclostomata</taxon>
        <taxon>Hyperoartia</taxon>
        <taxon>Petromyzontiformes</taxon>
        <taxon>Petromyzontidae</taxon>
        <taxon>Petromyzon</taxon>
    </lineage>
</organism>
<evidence type="ECO:0000256" key="13">
    <source>
        <dbReference type="SAM" id="Phobius"/>
    </source>
</evidence>
<dbReference type="InterPro" id="IPR042235">
    <property type="entry name" value="ZP-C_dom"/>
</dbReference>
<feature type="domain" description="ZP" evidence="14">
    <location>
        <begin position="1"/>
        <end position="168"/>
    </location>
</feature>
<dbReference type="InterPro" id="IPR017977">
    <property type="entry name" value="ZP_dom_CS"/>
</dbReference>
<feature type="transmembrane region" description="Helical" evidence="13">
    <location>
        <begin position="224"/>
        <end position="245"/>
    </location>
</feature>
<comment type="subcellular location">
    <subcellularLocation>
        <location evidence="1">Cell membrane</location>
        <topology evidence="1">Single-pass type I membrane protein</topology>
    </subcellularLocation>
    <subcellularLocation>
        <location evidence="12">Zona pellucida</location>
    </subcellularLocation>
</comment>
<keyword evidence="2" id="KW-1003">Cell membrane</keyword>
<gene>
    <name evidence="16 17 18 19" type="primary">LOC116940005</name>
</gene>
<keyword evidence="6 13" id="KW-0812">Transmembrane</keyword>
<dbReference type="Proteomes" id="UP001318040">
    <property type="component" value="Chromosome 7"/>
</dbReference>
<dbReference type="Pfam" id="PF00100">
    <property type="entry name" value="Zona_pellucida"/>
    <property type="match status" value="1"/>
</dbReference>
<evidence type="ECO:0000313" key="19">
    <source>
        <dbReference type="RefSeq" id="XP_032805089.1"/>
    </source>
</evidence>
<dbReference type="RefSeq" id="XP_032805087.1">
    <property type="nucleotide sequence ID" value="XM_032949196.1"/>
</dbReference>
<dbReference type="GO" id="GO:0060468">
    <property type="term" value="P:prevention of polyspermy"/>
    <property type="evidence" value="ECO:0007669"/>
    <property type="project" value="TreeGrafter"/>
</dbReference>
<dbReference type="SMART" id="SM00241">
    <property type="entry name" value="ZP"/>
    <property type="match status" value="1"/>
</dbReference>
<accession>A0AAJ7WP99</accession>
<keyword evidence="8 13" id="KW-0472">Membrane</keyword>
<dbReference type="Gene3D" id="2.60.40.4100">
    <property type="entry name" value="Zona pellucida, ZP-C domain"/>
    <property type="match status" value="1"/>
</dbReference>
<evidence type="ECO:0000256" key="7">
    <source>
        <dbReference type="ARBA" id="ARBA00022989"/>
    </source>
</evidence>
<evidence type="ECO:0000313" key="15">
    <source>
        <dbReference type="Proteomes" id="UP001318040"/>
    </source>
</evidence>
<dbReference type="RefSeq" id="XP_032805088.1">
    <property type="nucleotide sequence ID" value="XM_032949197.1"/>
</dbReference>
<dbReference type="InterPro" id="IPR001507">
    <property type="entry name" value="ZP_dom"/>
</dbReference>
<dbReference type="GO" id="GO:0035805">
    <property type="term" value="C:egg coat"/>
    <property type="evidence" value="ECO:0007669"/>
    <property type="project" value="UniProtKB-SubCell"/>
</dbReference>
<dbReference type="GO" id="GO:0032190">
    <property type="term" value="F:acrosin binding"/>
    <property type="evidence" value="ECO:0007669"/>
    <property type="project" value="TreeGrafter"/>
</dbReference>
<keyword evidence="11" id="KW-0278">Fertilization</keyword>
<evidence type="ECO:0000259" key="14">
    <source>
        <dbReference type="PROSITE" id="PS51034"/>
    </source>
</evidence>
<keyword evidence="5" id="KW-0165">Cleavage on pair of basic residues</keyword>
<evidence type="ECO:0000256" key="2">
    <source>
        <dbReference type="ARBA" id="ARBA00022475"/>
    </source>
</evidence>
<dbReference type="RefSeq" id="XP_032805086.1">
    <property type="nucleotide sequence ID" value="XM_032949195.1"/>
</dbReference>
<dbReference type="GO" id="GO:0005886">
    <property type="term" value="C:plasma membrane"/>
    <property type="evidence" value="ECO:0007669"/>
    <property type="project" value="UniProtKB-SubCell"/>
</dbReference>
<evidence type="ECO:0000313" key="18">
    <source>
        <dbReference type="RefSeq" id="XP_032805088.1"/>
    </source>
</evidence>